<protein>
    <submittedName>
        <fullName evidence="1">Uncharacterized protein</fullName>
    </submittedName>
</protein>
<proteinExistence type="predicted"/>
<sequence length="558" mass="63407">MRGPRDLDSWCRHTLKISNSLPSAKRYVSSRQYEPYILPRLVIDLDAYDSRYVRKVEDLEPHIPDKNSSKHGVLERDFHKNKKSWRRIQIIPGDNEGPFNTRTTTSPDILRYALQGDPFTPGSFQKLSALRGVFEERQIHPLDSSETKIQQLVSGFTANDASDLYSAGFGRLDEESIKLQIQSCTSFNNLRRIISMLSSTIDGCRFLVTNGATVVEGIKSCRKAQGRPQKLEESDPRPTIQDVIKLLNNLRLNTEAKGLEIGPDICNAGLYYSAKGFQLQSTKTYLETMVKRLYATNWHTHWALTYLTLNMSRPRSFHTGRNKLAFDIDRRQAVLNLVTGWECDGIPRPGEQRKPSFASLLAQDYNDNISLNIYPAYVIGLGQMGESKALWNEYKSLDDTLLPKALSGEQNSTSRACLFAMGFILANNPEHAGVVLRSDFIQAGQGRETHVMRHVLSNYYRSHGLQVGANLELEIKSFLGRDWQHALDLIKRLALYKRKNATLSKLALRTVDWVKHTDGTGRAVMKKELPIVRRVWDDGSLHPFSESSILEERIFVSF</sequence>
<dbReference type="GeneID" id="36575062"/>
<name>A0A2T3AVD5_AMORE</name>
<dbReference type="Proteomes" id="UP000241818">
    <property type="component" value="Unassembled WGS sequence"/>
</dbReference>
<evidence type="ECO:0000313" key="1">
    <source>
        <dbReference type="EMBL" id="PSS12621.1"/>
    </source>
</evidence>
<dbReference type="AlphaFoldDB" id="A0A2T3AVD5"/>
<accession>A0A2T3AVD5</accession>
<evidence type="ECO:0000313" key="2">
    <source>
        <dbReference type="Proteomes" id="UP000241818"/>
    </source>
</evidence>
<organism evidence="1 2">
    <name type="scientific">Amorphotheca resinae ATCC 22711</name>
    <dbReference type="NCBI Taxonomy" id="857342"/>
    <lineage>
        <taxon>Eukaryota</taxon>
        <taxon>Fungi</taxon>
        <taxon>Dikarya</taxon>
        <taxon>Ascomycota</taxon>
        <taxon>Pezizomycotina</taxon>
        <taxon>Leotiomycetes</taxon>
        <taxon>Helotiales</taxon>
        <taxon>Amorphothecaceae</taxon>
        <taxon>Amorphotheca</taxon>
    </lineage>
</organism>
<dbReference type="OrthoDB" id="3560511at2759"/>
<dbReference type="RefSeq" id="XP_024718619.1">
    <property type="nucleotide sequence ID" value="XM_024866981.1"/>
</dbReference>
<dbReference type="InParanoid" id="A0A2T3AVD5"/>
<dbReference type="EMBL" id="KZ679015">
    <property type="protein sequence ID" value="PSS12621.1"/>
    <property type="molecule type" value="Genomic_DNA"/>
</dbReference>
<reference evidence="1 2" key="1">
    <citation type="journal article" date="2018" name="New Phytol.">
        <title>Comparative genomics and transcriptomics depict ericoid mycorrhizal fungi as versatile saprotrophs and plant mutualists.</title>
        <authorList>
            <person name="Martino E."/>
            <person name="Morin E."/>
            <person name="Grelet G.A."/>
            <person name="Kuo A."/>
            <person name="Kohler A."/>
            <person name="Daghino S."/>
            <person name="Barry K.W."/>
            <person name="Cichocki N."/>
            <person name="Clum A."/>
            <person name="Dockter R.B."/>
            <person name="Hainaut M."/>
            <person name="Kuo R.C."/>
            <person name="LaButti K."/>
            <person name="Lindahl B.D."/>
            <person name="Lindquist E.A."/>
            <person name="Lipzen A."/>
            <person name="Khouja H.R."/>
            <person name="Magnuson J."/>
            <person name="Murat C."/>
            <person name="Ohm R.A."/>
            <person name="Singer S.W."/>
            <person name="Spatafora J.W."/>
            <person name="Wang M."/>
            <person name="Veneault-Fourrey C."/>
            <person name="Henrissat B."/>
            <person name="Grigoriev I.V."/>
            <person name="Martin F.M."/>
            <person name="Perotto S."/>
        </authorList>
    </citation>
    <scope>NUCLEOTIDE SEQUENCE [LARGE SCALE GENOMIC DNA]</scope>
    <source>
        <strain evidence="1 2">ATCC 22711</strain>
    </source>
</reference>
<keyword evidence="2" id="KW-1185">Reference proteome</keyword>
<gene>
    <name evidence="1" type="ORF">M430DRAFT_36700</name>
</gene>